<proteinExistence type="predicted"/>
<evidence type="ECO:0000259" key="2">
    <source>
        <dbReference type="PROSITE" id="PS50405"/>
    </source>
</evidence>
<evidence type="ECO:0000313" key="5">
    <source>
        <dbReference type="Proteomes" id="UP001152797"/>
    </source>
</evidence>
<name>A0A9P1CR24_9DINO</name>
<dbReference type="PROSITE" id="PS50405">
    <property type="entry name" value="GST_CTER"/>
    <property type="match status" value="1"/>
</dbReference>
<dbReference type="InterPro" id="IPR036282">
    <property type="entry name" value="Glutathione-S-Trfase_C_sf"/>
</dbReference>
<dbReference type="Gene3D" id="1.20.1050.10">
    <property type="match status" value="1"/>
</dbReference>
<feature type="domain" description="GST C-terminal" evidence="2">
    <location>
        <begin position="25"/>
        <end position="161"/>
    </location>
</feature>
<dbReference type="Gene3D" id="3.30.2350.10">
    <property type="entry name" value="Pseudouridine synthase"/>
    <property type="match status" value="1"/>
</dbReference>
<accession>A0A9P1CR24</accession>
<dbReference type="OrthoDB" id="2309723at2759"/>
<evidence type="ECO:0000313" key="3">
    <source>
        <dbReference type="EMBL" id="CAI3995911.1"/>
    </source>
</evidence>
<dbReference type="EMBL" id="CAMXCT030002134">
    <property type="protein sequence ID" value="CAL4783223.1"/>
    <property type="molecule type" value="Genomic_DNA"/>
</dbReference>
<organism evidence="3">
    <name type="scientific">Cladocopium goreaui</name>
    <dbReference type="NCBI Taxonomy" id="2562237"/>
    <lineage>
        <taxon>Eukaryota</taxon>
        <taxon>Sar</taxon>
        <taxon>Alveolata</taxon>
        <taxon>Dinophyceae</taxon>
        <taxon>Suessiales</taxon>
        <taxon>Symbiodiniaceae</taxon>
        <taxon>Cladocopium</taxon>
    </lineage>
</organism>
<sequence length="1017" mass="115507">MVGIFNDHVLSVTYCLERLKASGVSEQRGPRVDAWIRFFKDLDAFRGALSTNRGLFDRCPLRIRCEALRQHWRCPRALQHCCQLKLHLETFSEFLEGSSDAYLVGNDLTLADLYGVCGLAPVMALLPFDFPKVEDWLKRCLDHELFSEQHEIRDWLDDKPILWFQEDLEDFEARLEKKAAWIRLHMMVCDRELFLCMRHFASNRNYVINLGGGHPANRILTYVEVHCLPPTETVEVIGRMHRTLRRLRDDVSVLQTEVRMLRRTFGQALENLAANYEELAPLIGLVAPPHVQGDPHEAADAADRMFCRAEWSQVTHTLSDATLVTFMKGSSERSFVQRGEGSRVEVHKSPAQIVLCDLTVGCANLHAQALMSIRVLIFVLLCVTTDRKICIYDEEKELIEAPPPPPSAPLPPSQPAPLPPSPRQKAPPQKAAPRCSWYDQIPGWGTFLQKLGQASLSFAGAEYGLVFVAEQRWKRRTWRSVYAGPPRDLEDPVLADGFSPWSSESVALHAWRPLTVAESTTFQYWDLEILQVADDFIGLKKPPGLSYQGDLGLRTERDLGPARSPTLANFSSKNWWPWVLTASRAGSAIAWRHSAVGCRSMPKPVMPWRSSCNTDGKVKYSWKRLHLWRAVWESMSPVKVPWRCPCCHGKTPRAATWDPLPAPKMAWPRALPTRCPLRQVLKRFHVPNAGPVSFWPRSRWFSLVQIACHSDRICQVYAHMAFIGHPVVCEPKYNAMNFEDDSALLPRTFLHVLRVELPSFSCSCDLAPDLQVALLRLQSLALDTKVCQTWTSRLPGLPLLLSCRGSLPPDPEGPDQKFRSETSKQTGRCSCCGDLEEAQCCPVGMAALHWTLRPAKSQTEEVSWDSEPCRLWAFGVRGWIPFELRSNRWDDWSSRAPAPGGLSGETLPTWWKRHGIRWCWAHDGSRVNGWIELNDKGSLMSKWGTGFWQTVNGDEQGHFLVVGINNMSHLLYLKEEVFEVLVKRPSNAAEDWKVLYDVEPCCATRGWPARSGRMEKF</sequence>
<comment type="caution">
    <text evidence="3">The sequence shown here is derived from an EMBL/GenBank/DDBJ whole genome shotgun (WGS) entry which is preliminary data.</text>
</comment>
<protein>
    <submittedName>
        <fullName evidence="4">GST C-terminal domain-containing protein</fullName>
    </submittedName>
</protein>
<gene>
    <name evidence="3" type="ORF">C1SCF055_LOCUS22434</name>
</gene>
<dbReference type="InterPro" id="IPR010987">
    <property type="entry name" value="Glutathione-S-Trfase_C-like"/>
</dbReference>
<dbReference type="AlphaFoldDB" id="A0A9P1CR24"/>
<feature type="compositionally biased region" description="Pro residues" evidence="1">
    <location>
        <begin position="401"/>
        <end position="422"/>
    </location>
</feature>
<dbReference type="SUPFAM" id="SSF47616">
    <property type="entry name" value="GST C-terminal domain-like"/>
    <property type="match status" value="1"/>
</dbReference>
<evidence type="ECO:0000256" key="1">
    <source>
        <dbReference type="SAM" id="MobiDB-lite"/>
    </source>
</evidence>
<keyword evidence="5" id="KW-1185">Reference proteome</keyword>
<feature type="non-terminal residue" evidence="3">
    <location>
        <position position="1"/>
    </location>
</feature>
<dbReference type="EMBL" id="CAMXCT010002134">
    <property type="protein sequence ID" value="CAI3995911.1"/>
    <property type="molecule type" value="Genomic_DNA"/>
</dbReference>
<dbReference type="EMBL" id="CAMXCT020002134">
    <property type="protein sequence ID" value="CAL1149286.1"/>
    <property type="molecule type" value="Genomic_DNA"/>
</dbReference>
<dbReference type="Proteomes" id="UP001152797">
    <property type="component" value="Unassembled WGS sequence"/>
</dbReference>
<reference evidence="4 5" key="2">
    <citation type="submission" date="2024-05" db="EMBL/GenBank/DDBJ databases">
        <authorList>
            <person name="Chen Y."/>
            <person name="Shah S."/>
            <person name="Dougan E. K."/>
            <person name="Thang M."/>
            <person name="Chan C."/>
        </authorList>
    </citation>
    <scope>NUCLEOTIDE SEQUENCE [LARGE SCALE GENOMIC DNA]</scope>
</reference>
<feature type="compositionally biased region" description="Low complexity" evidence="1">
    <location>
        <begin position="423"/>
        <end position="433"/>
    </location>
</feature>
<reference evidence="3" key="1">
    <citation type="submission" date="2022-10" db="EMBL/GenBank/DDBJ databases">
        <authorList>
            <person name="Chen Y."/>
            <person name="Dougan E. K."/>
            <person name="Chan C."/>
            <person name="Rhodes N."/>
            <person name="Thang M."/>
        </authorList>
    </citation>
    <scope>NUCLEOTIDE SEQUENCE</scope>
</reference>
<feature type="region of interest" description="Disordered" evidence="1">
    <location>
        <begin position="400"/>
        <end position="433"/>
    </location>
</feature>
<evidence type="ECO:0000313" key="4">
    <source>
        <dbReference type="EMBL" id="CAL4783223.1"/>
    </source>
</evidence>